<sequence>MRNFIRKYFNKSDQRTNVIKKNIVISFIYKMLSIALSLAIVPVTVNYVNGEQYGIWLTISSIVAWIGYFDLGLGHGLRNKYAVAKARGNVKLIKQLISTTYILFVAIFAIIFLVFSIANRYIDWCSFLKITQLDNSALRTIMFALVGFFCLNMVFKILNSLLLADQRTGYASGITVIEQFCSLLIILIISNTLEANLFNLVFTYSCVPCFVLLALSLYHFLSKNGFFRQYRPSLKLVNPSLCSGLLTLGGKFFVIQVSLVFIFQSVNIILSRNCGQLAVTQYNLSYKYFQILYMISVILMTPYWSAFTDAYAKKDFEWMKKSYTRILRISLLFIPAYIVMLLLAPLFFELWIGKQVEIPFFLNVTMGIYILAQTYCGVQMFIINGIGKVLIQLIVYVSFAILSIPLMNFLSFEYGYQGILFVLILVYLVQAVFGNLQINKIISQTAKGIWVK</sequence>
<feature type="transmembrane region" description="Helical" evidence="6">
    <location>
        <begin position="137"/>
        <end position="158"/>
    </location>
</feature>
<name>A0A6N2X805_9BACE</name>
<feature type="transmembrane region" description="Helical" evidence="6">
    <location>
        <begin position="21"/>
        <end position="41"/>
    </location>
</feature>
<evidence type="ECO:0000256" key="6">
    <source>
        <dbReference type="SAM" id="Phobius"/>
    </source>
</evidence>
<feature type="transmembrane region" description="Helical" evidence="6">
    <location>
        <begin position="414"/>
        <end position="433"/>
    </location>
</feature>
<accession>A0A6N2X805</accession>
<proteinExistence type="predicted"/>
<evidence type="ECO:0000256" key="1">
    <source>
        <dbReference type="ARBA" id="ARBA00004651"/>
    </source>
</evidence>
<organism evidence="7">
    <name type="scientific">Bacteroides caccae</name>
    <dbReference type="NCBI Taxonomy" id="47678"/>
    <lineage>
        <taxon>Bacteria</taxon>
        <taxon>Pseudomonadati</taxon>
        <taxon>Bacteroidota</taxon>
        <taxon>Bacteroidia</taxon>
        <taxon>Bacteroidales</taxon>
        <taxon>Bacteroidaceae</taxon>
        <taxon>Bacteroides</taxon>
    </lineage>
</organism>
<feature type="transmembrane region" description="Helical" evidence="6">
    <location>
        <begin position="170"/>
        <end position="189"/>
    </location>
</feature>
<feature type="transmembrane region" description="Helical" evidence="6">
    <location>
        <begin position="241"/>
        <end position="266"/>
    </location>
</feature>
<reference evidence="7" key="1">
    <citation type="submission" date="2019-11" db="EMBL/GenBank/DDBJ databases">
        <authorList>
            <person name="Feng L."/>
        </authorList>
    </citation>
    <scope>NUCLEOTIDE SEQUENCE</scope>
    <source>
        <strain evidence="7">BcaccaeLFYP20</strain>
    </source>
</reference>
<protein>
    <submittedName>
        <fullName evidence="7">Polysaccharide biosynthesis protein</fullName>
    </submittedName>
</protein>
<keyword evidence="3 6" id="KW-0812">Transmembrane</keyword>
<feature type="transmembrane region" description="Helical" evidence="6">
    <location>
        <begin position="326"/>
        <end position="348"/>
    </location>
</feature>
<dbReference type="PANTHER" id="PTHR30250">
    <property type="entry name" value="PST FAMILY PREDICTED COLANIC ACID TRANSPORTER"/>
    <property type="match status" value="1"/>
</dbReference>
<feature type="transmembrane region" description="Helical" evidence="6">
    <location>
        <begin position="286"/>
        <end position="305"/>
    </location>
</feature>
<feature type="transmembrane region" description="Helical" evidence="6">
    <location>
        <begin position="360"/>
        <end position="382"/>
    </location>
</feature>
<evidence type="ECO:0000256" key="5">
    <source>
        <dbReference type="ARBA" id="ARBA00023136"/>
    </source>
</evidence>
<feature type="transmembrane region" description="Helical" evidence="6">
    <location>
        <begin position="53"/>
        <end position="71"/>
    </location>
</feature>
<dbReference type="EMBL" id="CACRTB010000041">
    <property type="protein sequence ID" value="VYT49678.1"/>
    <property type="molecule type" value="Genomic_DNA"/>
</dbReference>
<keyword evidence="5 6" id="KW-0472">Membrane</keyword>
<evidence type="ECO:0000256" key="3">
    <source>
        <dbReference type="ARBA" id="ARBA00022692"/>
    </source>
</evidence>
<dbReference type="AlphaFoldDB" id="A0A6N2X805"/>
<evidence type="ECO:0000256" key="2">
    <source>
        <dbReference type="ARBA" id="ARBA00022475"/>
    </source>
</evidence>
<feature type="transmembrane region" description="Helical" evidence="6">
    <location>
        <begin position="92"/>
        <end position="117"/>
    </location>
</feature>
<keyword evidence="2" id="KW-1003">Cell membrane</keyword>
<comment type="subcellular location">
    <subcellularLocation>
        <location evidence="1">Cell membrane</location>
        <topology evidence="1">Multi-pass membrane protein</topology>
    </subcellularLocation>
</comment>
<feature type="transmembrane region" description="Helical" evidence="6">
    <location>
        <begin position="389"/>
        <end position="408"/>
    </location>
</feature>
<evidence type="ECO:0000313" key="7">
    <source>
        <dbReference type="EMBL" id="VYT49678.1"/>
    </source>
</evidence>
<gene>
    <name evidence="7" type="ORF">BCLFYP20_00316</name>
</gene>
<dbReference type="GO" id="GO:0005886">
    <property type="term" value="C:plasma membrane"/>
    <property type="evidence" value="ECO:0007669"/>
    <property type="project" value="UniProtKB-SubCell"/>
</dbReference>
<keyword evidence="4 6" id="KW-1133">Transmembrane helix</keyword>
<dbReference type="InterPro" id="IPR050833">
    <property type="entry name" value="Poly_Biosynth_Transport"/>
</dbReference>
<dbReference type="PANTHER" id="PTHR30250:SF26">
    <property type="entry name" value="PSMA PROTEIN"/>
    <property type="match status" value="1"/>
</dbReference>
<evidence type="ECO:0000256" key="4">
    <source>
        <dbReference type="ARBA" id="ARBA00022989"/>
    </source>
</evidence>
<feature type="transmembrane region" description="Helical" evidence="6">
    <location>
        <begin position="201"/>
        <end position="221"/>
    </location>
</feature>